<dbReference type="Proteomes" id="UP000694864">
    <property type="component" value="Chromosome 9"/>
</dbReference>
<evidence type="ECO:0000256" key="2">
    <source>
        <dbReference type="SAM" id="MobiDB-lite"/>
    </source>
</evidence>
<gene>
    <name evidence="4" type="primary">LOC104715161</name>
</gene>
<evidence type="ECO:0000256" key="1">
    <source>
        <dbReference type="SAM" id="Coils"/>
    </source>
</evidence>
<dbReference type="InterPro" id="IPR036875">
    <property type="entry name" value="Znf_CCHC_sf"/>
</dbReference>
<feature type="region of interest" description="Disordered" evidence="2">
    <location>
        <begin position="315"/>
        <end position="340"/>
    </location>
</feature>
<reference evidence="4" key="2">
    <citation type="submission" date="2025-08" db="UniProtKB">
        <authorList>
            <consortium name="RefSeq"/>
        </authorList>
    </citation>
    <scope>IDENTIFICATION</scope>
    <source>
        <tissue evidence="4">Leaf</tissue>
    </source>
</reference>
<dbReference type="SUPFAM" id="SSF57756">
    <property type="entry name" value="Retrovirus zinc finger-like domains"/>
    <property type="match status" value="1"/>
</dbReference>
<protein>
    <submittedName>
        <fullName evidence="4">Uncharacterized protein LOC104715161</fullName>
    </submittedName>
</protein>
<feature type="coiled-coil region" evidence="1">
    <location>
        <begin position="388"/>
        <end position="422"/>
    </location>
</feature>
<organism evidence="3 4">
    <name type="scientific">Camelina sativa</name>
    <name type="common">False flax</name>
    <name type="synonym">Myagrum sativum</name>
    <dbReference type="NCBI Taxonomy" id="90675"/>
    <lineage>
        <taxon>Eukaryota</taxon>
        <taxon>Viridiplantae</taxon>
        <taxon>Streptophyta</taxon>
        <taxon>Embryophyta</taxon>
        <taxon>Tracheophyta</taxon>
        <taxon>Spermatophyta</taxon>
        <taxon>Magnoliopsida</taxon>
        <taxon>eudicotyledons</taxon>
        <taxon>Gunneridae</taxon>
        <taxon>Pentapetalae</taxon>
        <taxon>rosids</taxon>
        <taxon>malvids</taxon>
        <taxon>Brassicales</taxon>
        <taxon>Brassicaceae</taxon>
        <taxon>Camelineae</taxon>
        <taxon>Camelina</taxon>
    </lineage>
</organism>
<keyword evidence="3" id="KW-1185">Reference proteome</keyword>
<name>A0ABM0TT32_CAMSA</name>
<dbReference type="PANTHER" id="PTHR35317:SF23">
    <property type="entry name" value="OS04G0629600 PROTEIN"/>
    <property type="match status" value="1"/>
</dbReference>
<evidence type="ECO:0000313" key="3">
    <source>
        <dbReference type="Proteomes" id="UP000694864"/>
    </source>
</evidence>
<keyword evidence="1" id="KW-0175">Coiled coil</keyword>
<dbReference type="RefSeq" id="XP_010430901.1">
    <property type="nucleotide sequence ID" value="XM_010432599.1"/>
</dbReference>
<sequence>MEAQSMLFMANDLLMLDPNHYGRWKVLMMHRIKEIHVDAWTAVECGWESPKQAVLDFDGNQVAVEKPKIEWSKSEKALSTLNSLAISAIFNGVRRDQFSLIQGCTSAKEAWEILQNIFEGTTSVKRTRLDILASEFENLRMYEFENITAFSGRIYAIANEARALGKNYKNRKLVKKLWRSLAHRYHPVKIVMDVALDIENMSFKEVVSRLLSYELQYLSSDVGKNTQGIDVCSVCDSEENTEARKTEELESLVVNKGRKICDSEENTEARKTEELESLVVHKGRKSLKITAEQKRNKVQCHGCQGFGHFKSDCPSVRKKGIKSLHSSKRKKNTQKPQTKRSKFVALCGSMKLAADKLELKSDNGTACCTDQDFEPAEEELKLLLNDQINTLRKDLIQREKENQRLVTEKNDLVSKISNLEEDLVLVKVKSCDLEKRLEDQLRSIKMLSRGTKDLDKILTTGRTCNIRWSLGYHGGDSGATTQFVKGEILASKFVDSSLCISPSKV</sequence>
<feature type="compositionally biased region" description="Basic residues" evidence="2">
    <location>
        <begin position="316"/>
        <end position="340"/>
    </location>
</feature>
<evidence type="ECO:0000313" key="4">
    <source>
        <dbReference type="RefSeq" id="XP_010430901.1"/>
    </source>
</evidence>
<dbReference type="Pfam" id="PF14223">
    <property type="entry name" value="Retrotran_gag_2"/>
    <property type="match status" value="1"/>
</dbReference>
<dbReference type="GeneID" id="104715161"/>
<accession>A0ABM0TT32</accession>
<proteinExistence type="predicted"/>
<dbReference type="PANTHER" id="PTHR35317">
    <property type="entry name" value="OS04G0629600 PROTEIN"/>
    <property type="match status" value="1"/>
</dbReference>
<reference evidence="3" key="1">
    <citation type="journal article" date="2014" name="Nat. Commun.">
        <title>The emerging biofuel crop Camelina sativa retains a highly undifferentiated hexaploid genome structure.</title>
        <authorList>
            <person name="Kagale S."/>
            <person name="Koh C."/>
            <person name="Nixon J."/>
            <person name="Bollina V."/>
            <person name="Clarke W.E."/>
            <person name="Tuteja R."/>
            <person name="Spillane C."/>
            <person name="Robinson S.J."/>
            <person name="Links M.G."/>
            <person name="Clarke C."/>
            <person name="Higgins E.E."/>
            <person name="Huebert T."/>
            <person name="Sharpe A.G."/>
            <person name="Parkin I.A."/>
        </authorList>
    </citation>
    <scope>NUCLEOTIDE SEQUENCE [LARGE SCALE GENOMIC DNA]</scope>
    <source>
        <strain evidence="3">cv. DH55</strain>
    </source>
</reference>